<keyword evidence="9" id="KW-0539">Nucleus</keyword>
<keyword evidence="16" id="KW-1185">Reference proteome</keyword>
<evidence type="ECO:0000256" key="1">
    <source>
        <dbReference type="ARBA" id="ARBA00004123"/>
    </source>
</evidence>
<dbReference type="SUPFAM" id="SSF117839">
    <property type="entry name" value="WWE domain"/>
    <property type="match status" value="1"/>
</dbReference>
<evidence type="ECO:0000256" key="7">
    <source>
        <dbReference type="ARBA" id="ARBA00022771"/>
    </source>
</evidence>
<keyword evidence="3" id="KW-0963">Cytoplasm</keyword>
<dbReference type="GO" id="GO:1990404">
    <property type="term" value="F:NAD+-protein mono-ADP-ribosyltransferase activity"/>
    <property type="evidence" value="ECO:0007669"/>
    <property type="project" value="TreeGrafter"/>
</dbReference>
<accession>A0A401SZ26</accession>
<organism evidence="15 16">
    <name type="scientific">Chiloscyllium punctatum</name>
    <name type="common">Brownbanded bambooshark</name>
    <name type="synonym">Hemiscyllium punctatum</name>
    <dbReference type="NCBI Taxonomy" id="137246"/>
    <lineage>
        <taxon>Eukaryota</taxon>
        <taxon>Metazoa</taxon>
        <taxon>Chordata</taxon>
        <taxon>Craniata</taxon>
        <taxon>Vertebrata</taxon>
        <taxon>Chondrichthyes</taxon>
        <taxon>Elasmobranchii</taxon>
        <taxon>Galeomorphii</taxon>
        <taxon>Galeoidea</taxon>
        <taxon>Orectolobiformes</taxon>
        <taxon>Hemiscylliidae</taxon>
        <taxon>Chiloscyllium</taxon>
    </lineage>
</organism>
<dbReference type="EMBL" id="BEZZ01000725">
    <property type="protein sequence ID" value="GCC35623.1"/>
    <property type="molecule type" value="Genomic_DNA"/>
</dbReference>
<dbReference type="Pfam" id="PF24356">
    <property type="entry name" value="WHD_PARP12"/>
    <property type="match status" value="1"/>
</dbReference>
<dbReference type="STRING" id="137246.A0A401SZ26"/>
<dbReference type="GO" id="GO:0005634">
    <property type="term" value="C:nucleus"/>
    <property type="evidence" value="ECO:0007669"/>
    <property type="project" value="UniProtKB-SubCell"/>
</dbReference>
<dbReference type="PROSITE" id="PS50918">
    <property type="entry name" value="WWE"/>
    <property type="match status" value="1"/>
</dbReference>
<gene>
    <name evidence="15" type="ORF">chiPu_0014110</name>
</gene>
<dbReference type="Pfam" id="PF02825">
    <property type="entry name" value="WWE"/>
    <property type="match status" value="1"/>
</dbReference>
<keyword evidence="8 11" id="KW-0862">Zinc</keyword>
<dbReference type="InterPro" id="IPR057602">
    <property type="entry name" value="Zfn-CCCH_PARP12"/>
</dbReference>
<feature type="domain" description="WWE" evidence="13">
    <location>
        <begin position="373"/>
        <end position="460"/>
    </location>
</feature>
<keyword evidence="5 11" id="KW-0479">Metal-binding</keyword>
<dbReference type="InterPro" id="IPR004170">
    <property type="entry name" value="WWE_dom"/>
</dbReference>
<dbReference type="Pfam" id="PF23466">
    <property type="entry name" value="WWE_4"/>
    <property type="match status" value="1"/>
</dbReference>
<dbReference type="CDD" id="cd01439">
    <property type="entry name" value="TCCD_inducible_PARP_like"/>
    <property type="match status" value="1"/>
</dbReference>
<dbReference type="InterPro" id="IPR000571">
    <property type="entry name" value="Znf_CCCH"/>
</dbReference>
<dbReference type="AlphaFoldDB" id="A0A401SZ26"/>
<dbReference type="InterPro" id="IPR037197">
    <property type="entry name" value="WWE_dom_sf"/>
</dbReference>
<keyword evidence="6" id="KW-0677">Repeat</keyword>
<comment type="caution">
    <text evidence="15">The sequence shown here is derived from an EMBL/GenBank/DDBJ whole genome shotgun (WGS) entry which is preliminary data.</text>
</comment>
<dbReference type="SUPFAM" id="SSF56399">
    <property type="entry name" value="ADP-ribosylation"/>
    <property type="match status" value="1"/>
</dbReference>
<dbReference type="GO" id="GO:0008270">
    <property type="term" value="F:zinc ion binding"/>
    <property type="evidence" value="ECO:0007669"/>
    <property type="project" value="UniProtKB-KW"/>
</dbReference>
<dbReference type="InterPro" id="IPR012317">
    <property type="entry name" value="Poly(ADP-ribose)pol_cat_dom"/>
</dbReference>
<evidence type="ECO:0000313" key="16">
    <source>
        <dbReference type="Proteomes" id="UP000287033"/>
    </source>
</evidence>
<dbReference type="OMA" id="HGTESKH"/>
<dbReference type="Gene3D" id="1.10.10.10">
    <property type="entry name" value="Winged helix-like DNA-binding domain superfamily/Winged helix DNA-binding domain"/>
    <property type="match status" value="1"/>
</dbReference>
<feature type="domain" description="C3H1-type" evidence="12">
    <location>
        <begin position="289"/>
        <end position="315"/>
    </location>
</feature>
<dbReference type="Pfam" id="PF00644">
    <property type="entry name" value="PARP"/>
    <property type="match status" value="1"/>
</dbReference>
<keyword evidence="7 11" id="KW-0863">Zinc-finger</keyword>
<feature type="domain" description="PARP catalytic" evidence="14">
    <location>
        <begin position="490"/>
        <end position="705"/>
    </location>
</feature>
<dbReference type="OrthoDB" id="6133115at2759"/>
<dbReference type="Gene3D" id="3.30.720.50">
    <property type="match status" value="1"/>
</dbReference>
<comment type="similarity">
    <text evidence="10">Belongs to the ARTD/PARP family.</text>
</comment>
<dbReference type="InterPro" id="IPR036388">
    <property type="entry name" value="WH-like_DNA-bd_sf"/>
</dbReference>
<evidence type="ECO:0000256" key="9">
    <source>
        <dbReference type="ARBA" id="ARBA00023242"/>
    </source>
</evidence>
<dbReference type="PANTHER" id="PTHR45740:SF6">
    <property type="entry name" value="PROTEIN MONO-ADP-RIBOSYLTRANSFERASE PARP12"/>
    <property type="match status" value="1"/>
</dbReference>
<dbReference type="InterPro" id="IPR051712">
    <property type="entry name" value="ARTD-AVP"/>
</dbReference>
<dbReference type="Gene3D" id="3.90.228.10">
    <property type="match status" value="1"/>
</dbReference>
<protein>
    <recommendedName>
        <fullName evidence="17">Poly [ADP-ribose] polymerase</fullName>
    </recommendedName>
</protein>
<proteinExistence type="inferred from homology"/>
<dbReference type="PROSITE" id="PS51059">
    <property type="entry name" value="PARP_CATALYTIC"/>
    <property type="match status" value="1"/>
</dbReference>
<reference evidence="15 16" key="1">
    <citation type="journal article" date="2018" name="Nat. Ecol. Evol.">
        <title>Shark genomes provide insights into elasmobranch evolution and the origin of vertebrates.</title>
        <authorList>
            <person name="Hara Y"/>
            <person name="Yamaguchi K"/>
            <person name="Onimaru K"/>
            <person name="Kadota M"/>
            <person name="Koyanagi M"/>
            <person name="Keeley SD"/>
            <person name="Tatsumi K"/>
            <person name="Tanaka K"/>
            <person name="Motone F"/>
            <person name="Kageyama Y"/>
            <person name="Nozu R"/>
            <person name="Adachi N"/>
            <person name="Nishimura O"/>
            <person name="Nakagawa R"/>
            <person name="Tanegashima C"/>
            <person name="Kiyatake I"/>
            <person name="Matsumoto R"/>
            <person name="Murakumo K"/>
            <person name="Nishida K"/>
            <person name="Terakita A"/>
            <person name="Kuratani S"/>
            <person name="Sato K"/>
            <person name="Hyodo S Kuraku.S."/>
        </authorList>
    </citation>
    <scope>NUCLEOTIDE SEQUENCE [LARGE SCALE GENOMIC DNA]</scope>
</reference>
<dbReference type="GO" id="GO:0005737">
    <property type="term" value="C:cytoplasm"/>
    <property type="evidence" value="ECO:0007669"/>
    <property type="project" value="UniProtKB-SubCell"/>
</dbReference>
<sequence>MPGLGGRITEVVEVASRLKRRAKKIHAGAMSQLTVTEFILKTLCANQGSSDFNTILEKVASTGFGISGADMNQVLYNTQHFAVVKDSGAAGSSRSLGSLVIAVTSVRLCKNYPNQDCETCNKLHLCRRFVYDDCRPAKNKKACTNSHDILSAHNGAILSKNGLHNLDVKELRQLLLQNDPTLMPEVCAFYNKGDGPFGSCHYKQSCKKLHICLQFILDACPLGCQCWRSHSFLENRNLLENRRINIELICDLPSIYRNICEIRRREAAGAKVKGSSPSCSLSEPNTNVDSEEICLFFLRKHCSFKDRCKLVHFRLPYRWQVYVEGWKDLPDMEQIEKEYCNPQSIGRAGPPAINFMTMTSNLNKVRRLSTVSSVTKPQHYTLTTEWLWYWQAKAAEWIEYGQQGSSSAVSTVTSTVLENLYLVDSKDKAVFQVDNHPYVVDFEAMIQKNTVLGTCREVRRRPRFVSEQEMERQMYSNNEVKDEAAQRKVIPTHWEMSAQPTNGYKLVRVLESSEEYKQVQTLFQRTMRNNVIQKIERVQNLALWEVFQWQKQQMKRRNGGKAVDERQLFYGWDSSPISTILKENFDWRTCGTHGEGYGKGSYLARDASYADNYFSTTSATKTMFLARVLVGQFFKGRANYCRPPSKDGFNTNLYDSCTDDGFNPSIFVIFEKHQIYPEYVIEYSNKVGFLQWIRGVMSGMSASAK</sequence>
<evidence type="ECO:0000256" key="3">
    <source>
        <dbReference type="ARBA" id="ARBA00022490"/>
    </source>
</evidence>
<evidence type="ECO:0000256" key="4">
    <source>
        <dbReference type="ARBA" id="ARBA00022553"/>
    </source>
</evidence>
<evidence type="ECO:0000256" key="2">
    <source>
        <dbReference type="ARBA" id="ARBA00004496"/>
    </source>
</evidence>
<keyword evidence="4" id="KW-0597">Phosphoprotein</keyword>
<evidence type="ECO:0000259" key="13">
    <source>
        <dbReference type="PROSITE" id="PS50918"/>
    </source>
</evidence>
<dbReference type="InterPro" id="IPR056226">
    <property type="entry name" value="WH_PARP12"/>
</dbReference>
<dbReference type="PANTHER" id="PTHR45740">
    <property type="entry name" value="POLY [ADP-RIBOSE] POLYMERASE"/>
    <property type="match status" value="1"/>
</dbReference>
<dbReference type="Proteomes" id="UP000287033">
    <property type="component" value="Unassembled WGS sequence"/>
</dbReference>
<name>A0A401SZ26_CHIPU</name>
<evidence type="ECO:0000313" key="15">
    <source>
        <dbReference type="EMBL" id="GCC35623.1"/>
    </source>
</evidence>
<comment type="subcellular location">
    <subcellularLocation>
        <location evidence="2">Cytoplasm</location>
    </subcellularLocation>
    <subcellularLocation>
        <location evidence="1">Nucleus</location>
    </subcellularLocation>
</comment>
<dbReference type="Pfam" id="PF25261">
    <property type="entry name" value="zf-CCCH_PARP12"/>
    <property type="match status" value="1"/>
</dbReference>
<evidence type="ECO:0000256" key="6">
    <source>
        <dbReference type="ARBA" id="ARBA00022737"/>
    </source>
</evidence>
<dbReference type="GO" id="GO:0003950">
    <property type="term" value="F:NAD+ poly-ADP-ribosyltransferase activity"/>
    <property type="evidence" value="ECO:0007669"/>
    <property type="project" value="InterPro"/>
</dbReference>
<evidence type="ECO:0000256" key="5">
    <source>
        <dbReference type="ARBA" id="ARBA00022723"/>
    </source>
</evidence>
<evidence type="ECO:0000259" key="12">
    <source>
        <dbReference type="PROSITE" id="PS50103"/>
    </source>
</evidence>
<evidence type="ECO:0008006" key="17">
    <source>
        <dbReference type="Google" id="ProtNLM"/>
    </source>
</evidence>
<dbReference type="PROSITE" id="PS50103">
    <property type="entry name" value="ZF_C3H1"/>
    <property type="match status" value="1"/>
</dbReference>
<evidence type="ECO:0000256" key="8">
    <source>
        <dbReference type="ARBA" id="ARBA00022833"/>
    </source>
</evidence>
<evidence type="ECO:0000259" key="14">
    <source>
        <dbReference type="PROSITE" id="PS51059"/>
    </source>
</evidence>
<evidence type="ECO:0000256" key="10">
    <source>
        <dbReference type="ARBA" id="ARBA00024347"/>
    </source>
</evidence>
<feature type="zinc finger region" description="C3H1-type" evidence="11">
    <location>
        <begin position="289"/>
        <end position="315"/>
    </location>
</feature>
<evidence type="ECO:0000256" key="11">
    <source>
        <dbReference type="PROSITE-ProRule" id="PRU00723"/>
    </source>
</evidence>